<gene>
    <name evidence="7" type="ORF">SAMN05661012_03820</name>
    <name evidence="8" type="ORF">SR876_20025</name>
</gene>
<accession>A0A1K1RHX0</accession>
<keyword evidence="10" id="KW-1185">Reference proteome</keyword>
<comment type="subunit">
    <text evidence="2">Monomer.</text>
</comment>
<keyword evidence="8" id="KW-0378">Hydrolase</keyword>
<dbReference type="PANTHER" id="PTHR12143:SF39">
    <property type="entry name" value="SECRETED PROTEIN"/>
    <property type="match status" value="1"/>
</dbReference>
<dbReference type="InterPro" id="IPR050883">
    <property type="entry name" value="PNGase"/>
</dbReference>
<feature type="domain" description="Glycosyl hydrolase family 92" evidence="5">
    <location>
        <begin position="234"/>
        <end position="660"/>
    </location>
</feature>
<evidence type="ECO:0000313" key="7">
    <source>
        <dbReference type="EMBL" id="SFW71775.1"/>
    </source>
</evidence>
<evidence type="ECO:0000259" key="5">
    <source>
        <dbReference type="Pfam" id="PF07971"/>
    </source>
</evidence>
<dbReference type="PANTHER" id="PTHR12143">
    <property type="entry name" value="PEPTIDE N-GLYCANASE PNGASE -RELATED"/>
    <property type="match status" value="1"/>
</dbReference>
<dbReference type="GO" id="GO:0000224">
    <property type="term" value="F:peptide-N4-(N-acetyl-beta-glucosaminyl)asparagine amidase activity"/>
    <property type="evidence" value="ECO:0007669"/>
    <property type="project" value="TreeGrafter"/>
</dbReference>
<name>A0A1K1RHX0_9BACT</name>
<dbReference type="GO" id="GO:0005975">
    <property type="term" value="P:carbohydrate metabolic process"/>
    <property type="evidence" value="ECO:0007669"/>
    <property type="project" value="InterPro"/>
</dbReference>
<dbReference type="EMBL" id="CP140154">
    <property type="protein sequence ID" value="WQG87212.1"/>
    <property type="molecule type" value="Genomic_DNA"/>
</dbReference>
<feature type="domain" description="Glycosyl hydrolase family 92 N-terminal" evidence="6">
    <location>
        <begin position="24"/>
        <end position="206"/>
    </location>
</feature>
<protein>
    <submittedName>
        <fullName evidence="8">Glycoside hydrolase family 92 protein</fullName>
    </submittedName>
    <submittedName>
        <fullName evidence="7">Putative alpha-1,2-mannosidase</fullName>
    </submittedName>
</protein>
<evidence type="ECO:0000313" key="8">
    <source>
        <dbReference type="EMBL" id="WQG87212.1"/>
    </source>
</evidence>
<evidence type="ECO:0000313" key="10">
    <source>
        <dbReference type="Proteomes" id="UP001326715"/>
    </source>
</evidence>
<dbReference type="InterPro" id="IPR014718">
    <property type="entry name" value="GH-type_carb-bd"/>
</dbReference>
<feature type="chain" id="PRO_5012521030" evidence="4">
    <location>
        <begin position="18"/>
        <end position="678"/>
    </location>
</feature>
<dbReference type="OrthoDB" id="9804511at2"/>
<keyword evidence="3" id="KW-0106">Calcium</keyword>
<dbReference type="SUPFAM" id="SSF48208">
    <property type="entry name" value="Six-hairpin glycosidases"/>
    <property type="match status" value="1"/>
</dbReference>
<dbReference type="STRING" id="1004.SAMN05661012_03820"/>
<dbReference type="InterPro" id="IPR008928">
    <property type="entry name" value="6-hairpin_glycosidase_sf"/>
</dbReference>
<dbReference type="InterPro" id="IPR041371">
    <property type="entry name" value="GH92_N"/>
</dbReference>
<evidence type="ECO:0000256" key="2">
    <source>
        <dbReference type="ARBA" id="ARBA00011245"/>
    </source>
</evidence>
<sequence length="678" mass="75977">MKRLVIYFFSLLPLAAAGQQSSQVNVFLGSSGDHGQMSPSASYPFSMLSIGPETYPSTHTGYEYLAKEFLGFTHNRMEGVGCQGCGGNLLVRPFLGDAPAKADLIKAAEKASPGYYAVAFENGIGASFTVYKNAGLHQYQFPAGKKGLFIDLGFAHVGRFVAEQHTISGNAVSGWIESRTTCSAGIYRIYYYLEAEQAVSWDSTANHQLIARVGNDTKLLNVRVALSSVGESYAKAAINKGSFETLKVASDKDWNAMLGHIRVKGNAAREKLFYSLFYRSIQSPYVVSEPDGSYAATDGTLQKTNSKIYNGWAIWDNYRAQLPLLSIVFPEEYQDMMTSIAGLYAHGKKDMATLHEPGITVRTEHAEVVLLDAYRKGYKVDFKPIADSLEKEAANLDFAHPDKALESSYDLWAMSGIFNALKNQQKASSYREQAANYKQYWKKDFQDLSRRDVDQMQARGLYQGTIWQYRWFVPFDIKGLIELCGGEEKYIAQLDEFFGHDYYNHTNQPDLQAPFQYNMTTQPWKSQALVHKIAVDTMIQHYFNDNSRGIGSEIDVIYKNQPAAYARTMDDDAGTMSSWFVLVSAGIFPACIGEPVYYLNVPLFESVEWELSGGKKFRVQVKNFADKNVYIQQVLLNARPLDRNWITQDEIMKGGELTIVAGDKPNEKQGVTNIYLTK</sequence>
<organism evidence="7 9">
    <name type="scientific">Chitinophaga sancti</name>
    <dbReference type="NCBI Taxonomy" id="1004"/>
    <lineage>
        <taxon>Bacteria</taxon>
        <taxon>Pseudomonadati</taxon>
        <taxon>Bacteroidota</taxon>
        <taxon>Chitinophagia</taxon>
        <taxon>Chitinophagales</taxon>
        <taxon>Chitinophagaceae</taxon>
        <taxon>Chitinophaga</taxon>
    </lineage>
</organism>
<dbReference type="EMBL" id="FPIZ01000012">
    <property type="protein sequence ID" value="SFW71775.1"/>
    <property type="molecule type" value="Genomic_DNA"/>
</dbReference>
<dbReference type="InterPro" id="IPR012939">
    <property type="entry name" value="Glyco_hydro_92"/>
</dbReference>
<reference evidence="7 9" key="1">
    <citation type="submission" date="2016-11" db="EMBL/GenBank/DDBJ databases">
        <authorList>
            <person name="Jaros S."/>
            <person name="Januszkiewicz K."/>
            <person name="Wedrychowicz H."/>
        </authorList>
    </citation>
    <scope>NUCLEOTIDE SEQUENCE [LARGE SCALE GENOMIC DNA]</scope>
    <source>
        <strain evidence="7 9">DSM 784</strain>
    </source>
</reference>
<dbReference type="GO" id="GO:0030246">
    <property type="term" value="F:carbohydrate binding"/>
    <property type="evidence" value="ECO:0007669"/>
    <property type="project" value="InterPro"/>
</dbReference>
<dbReference type="GO" id="GO:0006516">
    <property type="term" value="P:glycoprotein catabolic process"/>
    <property type="evidence" value="ECO:0007669"/>
    <property type="project" value="TreeGrafter"/>
</dbReference>
<dbReference type="Pfam" id="PF07971">
    <property type="entry name" value="Glyco_hydro_92"/>
    <property type="match status" value="1"/>
</dbReference>
<evidence type="ECO:0000256" key="4">
    <source>
        <dbReference type="SAM" id="SignalP"/>
    </source>
</evidence>
<dbReference type="AlphaFoldDB" id="A0A1K1RHX0"/>
<dbReference type="RefSeq" id="WP_072362822.1">
    <property type="nucleotide sequence ID" value="NZ_CP139972.1"/>
</dbReference>
<evidence type="ECO:0000313" key="9">
    <source>
        <dbReference type="Proteomes" id="UP000183788"/>
    </source>
</evidence>
<evidence type="ECO:0000256" key="1">
    <source>
        <dbReference type="ARBA" id="ARBA00001913"/>
    </source>
</evidence>
<dbReference type="Proteomes" id="UP000183788">
    <property type="component" value="Unassembled WGS sequence"/>
</dbReference>
<evidence type="ECO:0000256" key="3">
    <source>
        <dbReference type="ARBA" id="ARBA00022837"/>
    </source>
</evidence>
<keyword evidence="4" id="KW-0732">Signal</keyword>
<dbReference type="Gene3D" id="1.20.1050.60">
    <property type="entry name" value="alpha-1,2-mannosidase"/>
    <property type="match status" value="1"/>
</dbReference>
<reference evidence="8 10" key="2">
    <citation type="submission" date="2023-11" db="EMBL/GenBank/DDBJ databases">
        <title>MicrobeMod: A computational toolkit for identifying prokaryotic methylation and restriction-modification with nanopore sequencing.</title>
        <authorList>
            <person name="Crits-Christoph A."/>
            <person name="Kang S.C."/>
            <person name="Lee H."/>
            <person name="Ostrov N."/>
        </authorList>
    </citation>
    <scope>NUCLEOTIDE SEQUENCE [LARGE SCALE GENOMIC DNA]</scope>
    <source>
        <strain evidence="8 10">ATCC 23090</strain>
    </source>
</reference>
<dbReference type="Proteomes" id="UP001326715">
    <property type="component" value="Chromosome"/>
</dbReference>
<feature type="signal peptide" evidence="4">
    <location>
        <begin position="1"/>
        <end position="17"/>
    </location>
</feature>
<dbReference type="Pfam" id="PF17678">
    <property type="entry name" value="Glyco_hydro_92N"/>
    <property type="match status" value="1"/>
</dbReference>
<dbReference type="Gene3D" id="3.30.2080.10">
    <property type="entry name" value="GH92 mannosidase domain"/>
    <property type="match status" value="1"/>
</dbReference>
<proteinExistence type="predicted"/>
<dbReference type="Gene3D" id="2.70.98.10">
    <property type="match status" value="1"/>
</dbReference>
<comment type="cofactor">
    <cofactor evidence="1">
        <name>Ca(2+)</name>
        <dbReference type="ChEBI" id="CHEBI:29108"/>
    </cofactor>
</comment>
<evidence type="ECO:0000259" key="6">
    <source>
        <dbReference type="Pfam" id="PF17678"/>
    </source>
</evidence>
<dbReference type="GO" id="GO:0005829">
    <property type="term" value="C:cytosol"/>
    <property type="evidence" value="ECO:0007669"/>
    <property type="project" value="TreeGrafter"/>
</dbReference>